<comment type="caution">
    <text evidence="1">The sequence shown here is derived from an EMBL/GenBank/DDBJ whole genome shotgun (WGS) entry which is preliminary data.</text>
</comment>
<reference evidence="1" key="1">
    <citation type="submission" date="2023-07" db="EMBL/GenBank/DDBJ databases">
        <title>Complete genome sequence of Ligilactobacillus salivarius SRCM217594 isolated from Gallus gallus domesticus feces.</title>
        <authorList>
            <person name="Yang H.-G."/>
            <person name="Ryu M.-S."/>
            <person name="Ha G.-S."/>
            <person name="Yang H.-J."/>
            <person name="Jeong D.-Y."/>
        </authorList>
    </citation>
    <scope>NUCLEOTIDE SEQUENCE</scope>
    <source>
        <strain evidence="1">SRCM217594</strain>
    </source>
</reference>
<dbReference type="EMBL" id="JAUIQT010000001">
    <property type="protein sequence ID" value="MDN4834011.1"/>
    <property type="molecule type" value="Genomic_DNA"/>
</dbReference>
<protein>
    <submittedName>
        <fullName evidence="1">Uncharacterized protein</fullName>
    </submittedName>
</protein>
<proteinExistence type="predicted"/>
<dbReference type="Proteomes" id="UP001174888">
    <property type="component" value="Unassembled WGS sequence"/>
</dbReference>
<evidence type="ECO:0000313" key="1">
    <source>
        <dbReference type="EMBL" id="MDN4834011.1"/>
    </source>
</evidence>
<name>A0AAW7N7G4_9LACO</name>
<dbReference type="RefSeq" id="WP_301207383.1">
    <property type="nucleotide sequence ID" value="NZ_JAUIQT010000001.1"/>
</dbReference>
<sequence length="135" mass="15596">MQIDKVKTASNVKNFLKYEYDTYVHIVSANPAYIQSPKLGDVVVSGGASNGISEKYDKYLHAKEIVEGVQNSLRDGSLAMELTVRKIIEHYPLWKIINQIHISKSHFYYLEKKYLCEFADIFEMYPGCPDLHIYK</sequence>
<organism evidence="1 2">
    <name type="scientific">Ligilactobacillus salivarius</name>
    <dbReference type="NCBI Taxonomy" id="1624"/>
    <lineage>
        <taxon>Bacteria</taxon>
        <taxon>Bacillati</taxon>
        <taxon>Bacillota</taxon>
        <taxon>Bacilli</taxon>
        <taxon>Lactobacillales</taxon>
        <taxon>Lactobacillaceae</taxon>
        <taxon>Ligilactobacillus</taxon>
    </lineage>
</organism>
<gene>
    <name evidence="1" type="ORF">QYC35_07340</name>
</gene>
<accession>A0AAW7N7G4</accession>
<dbReference type="AlphaFoldDB" id="A0AAW7N7G4"/>
<evidence type="ECO:0000313" key="2">
    <source>
        <dbReference type="Proteomes" id="UP001174888"/>
    </source>
</evidence>